<dbReference type="GO" id="GO:0016810">
    <property type="term" value="F:hydrolase activity, acting on carbon-nitrogen (but not peptide) bonds"/>
    <property type="evidence" value="ECO:0007669"/>
    <property type="project" value="InterPro"/>
</dbReference>
<dbReference type="RefSeq" id="WP_183510417.1">
    <property type="nucleotide sequence ID" value="NZ_BAABGK010000113.1"/>
</dbReference>
<sequence length="492" mass="53294">MRTKYSADYVLGYDGSGHTLIPRGQIVVEDDIIVHVGQDYSGNVDESVELEQSLLTPGLIDLDALTDIDHLILDSWAAPDVADAHIWSQEYFDGGRHDVCTPGERQTLREFALVQLALHGITTYMPIASEIHSSWAETYDELVGMSETSRRIGLRGYLGPAYRSGVHVVTAEGERRVAFAEDKGLEGLDDALRFLDYARDLADPLVNGVLLPCRIETMTEDLLARTAALATERNVPVRLHSLQGELEVKLLAEAGDTPIEVLRRTGLLNCDLLVPHGVMIDATDPGHHAPEGALTLLAEHGVSIIHCPLTTFRYGKALNSFDRFRAAGINLALGTDSFPPDLIRGIDVGMHLARLVEGRADAGSLNDYFDAATLGGATALKRPDLGRLTPGAQADFVAFSLGDFRDGVIEDPLRTLVLNGTARQVTHSVVAGRPVIVDSTLPGLDLDALRSRAQGIFTKLRTAYSERDAQHRDADVLFPPPYPVSGTATVAS</sequence>
<comment type="caution">
    <text evidence="3">The sequence shown here is derived from an EMBL/GenBank/DDBJ whole genome shotgun (WGS) entry which is preliminary data.</text>
</comment>
<dbReference type="SUPFAM" id="SSF51556">
    <property type="entry name" value="Metallo-dependent hydrolases"/>
    <property type="match status" value="1"/>
</dbReference>
<organism evidence="3 4">
    <name type="scientific">Paeniglutamicibacter cryotolerans</name>
    <dbReference type="NCBI Taxonomy" id="670079"/>
    <lineage>
        <taxon>Bacteria</taxon>
        <taxon>Bacillati</taxon>
        <taxon>Actinomycetota</taxon>
        <taxon>Actinomycetes</taxon>
        <taxon>Micrococcales</taxon>
        <taxon>Micrococcaceae</taxon>
        <taxon>Paeniglutamicibacter</taxon>
    </lineage>
</organism>
<evidence type="ECO:0000256" key="1">
    <source>
        <dbReference type="ARBA" id="ARBA00022801"/>
    </source>
</evidence>
<dbReference type="SUPFAM" id="SSF51338">
    <property type="entry name" value="Composite domain of metallo-dependent hydrolases"/>
    <property type="match status" value="2"/>
</dbReference>
<evidence type="ECO:0000313" key="4">
    <source>
        <dbReference type="Proteomes" id="UP000523000"/>
    </source>
</evidence>
<dbReference type="EMBL" id="JACHVS010000001">
    <property type="protein sequence ID" value="MBB2995109.1"/>
    <property type="molecule type" value="Genomic_DNA"/>
</dbReference>
<dbReference type="PANTHER" id="PTHR43794">
    <property type="entry name" value="AMINOHYDROLASE SSNA-RELATED"/>
    <property type="match status" value="1"/>
</dbReference>
<gene>
    <name evidence="3" type="ORF">E9229_001300</name>
</gene>
<dbReference type="InterPro" id="IPR006680">
    <property type="entry name" value="Amidohydro-rel"/>
</dbReference>
<dbReference type="InterPro" id="IPR050287">
    <property type="entry name" value="MTA/SAH_deaminase"/>
</dbReference>
<feature type="domain" description="Amidohydrolase-related" evidence="2">
    <location>
        <begin position="112"/>
        <end position="435"/>
    </location>
</feature>
<dbReference type="PANTHER" id="PTHR43794:SF11">
    <property type="entry name" value="AMIDOHYDROLASE-RELATED DOMAIN-CONTAINING PROTEIN"/>
    <property type="match status" value="1"/>
</dbReference>
<dbReference type="InterPro" id="IPR032466">
    <property type="entry name" value="Metal_Hydrolase"/>
</dbReference>
<keyword evidence="4" id="KW-1185">Reference proteome</keyword>
<proteinExistence type="predicted"/>
<accession>A0A839QG24</accession>
<dbReference type="Gene3D" id="2.30.40.10">
    <property type="entry name" value="Urease, subunit C, domain 1"/>
    <property type="match status" value="1"/>
</dbReference>
<reference evidence="3 4" key="1">
    <citation type="submission" date="2020-08" db="EMBL/GenBank/DDBJ databases">
        <title>Sequencing the genomes of 1000 actinobacteria strains.</title>
        <authorList>
            <person name="Klenk H.-P."/>
        </authorList>
    </citation>
    <scope>NUCLEOTIDE SEQUENCE [LARGE SCALE GENOMIC DNA]</scope>
    <source>
        <strain evidence="3 4">DSM 22826</strain>
    </source>
</reference>
<evidence type="ECO:0000313" key="3">
    <source>
        <dbReference type="EMBL" id="MBB2995109.1"/>
    </source>
</evidence>
<protein>
    <submittedName>
        <fullName evidence="3">Cytosine/adenosine deaminase-related metal-dependent hydrolase</fullName>
    </submittedName>
</protein>
<dbReference type="Gene3D" id="3.20.20.140">
    <property type="entry name" value="Metal-dependent hydrolases"/>
    <property type="match status" value="1"/>
</dbReference>
<dbReference type="Proteomes" id="UP000523000">
    <property type="component" value="Unassembled WGS sequence"/>
</dbReference>
<name>A0A839QG24_9MICC</name>
<dbReference type="Pfam" id="PF01979">
    <property type="entry name" value="Amidohydro_1"/>
    <property type="match status" value="1"/>
</dbReference>
<dbReference type="NCBIfam" id="NF004801">
    <property type="entry name" value="PRK06151.1"/>
    <property type="match status" value="1"/>
</dbReference>
<dbReference type="InterPro" id="IPR011059">
    <property type="entry name" value="Metal-dep_hydrolase_composite"/>
</dbReference>
<keyword evidence="1 3" id="KW-0378">Hydrolase</keyword>
<evidence type="ECO:0000259" key="2">
    <source>
        <dbReference type="Pfam" id="PF01979"/>
    </source>
</evidence>
<dbReference type="AlphaFoldDB" id="A0A839QG24"/>